<dbReference type="OrthoDB" id="426882at2759"/>
<name>A0A366S9S1_9HYPO</name>
<dbReference type="RefSeq" id="XP_031020658.1">
    <property type="nucleotide sequence ID" value="XM_031155246.1"/>
</dbReference>
<evidence type="ECO:0000256" key="1">
    <source>
        <dbReference type="ARBA" id="ARBA00023242"/>
    </source>
</evidence>
<feature type="domain" description="Xylanolytic transcriptional activator regulatory" evidence="2">
    <location>
        <begin position="193"/>
        <end position="362"/>
    </location>
</feature>
<dbReference type="PANTHER" id="PTHR47256">
    <property type="entry name" value="ZN(II)2CYS6 TRANSCRIPTION FACTOR (EUROFUNG)-RELATED"/>
    <property type="match status" value="1"/>
</dbReference>
<proteinExistence type="predicted"/>
<protein>
    <recommendedName>
        <fullName evidence="2">Xylanolytic transcriptional activator regulatory domain-containing protein</fullName>
    </recommendedName>
</protein>
<sequence length="643" mass="72865">MYQPDLGPLGQRYEQLQQREATYAELFELLRVMSEPDAIEVHRRIRAGEDVASIVSKVKNGHLLIQLSLAAETRRQYEFPYSLSMPVHLSMADNPYMDSLLYQATLAQPTIRNGVLDDNGQAQDVNDDNTIARQQSSQTYNKHSSIDKQNYHITYLVPYHAAQMVEPIVDKLGTTPWTRVISDNQLFRQLICSYFYYPHPCGPFAHKDLFFEDMATGRTDFCSPLLVNAVLSIASQSVLEIPNRSKIWLPDSLTCRFMAEARRLWDIESSKESSITTIQAALILSYTTTNNGMDEIGAFYAKRACEMGKDLDLFGPDKHGKDTRLGKARLFTAWGIFSWQALFDYSFFRPPYLEHPPQASLPNPTVEPQWYGEVWIQYPHNPTLDPLHVGCKLQTEAALHAIMNELGAVLFRKPSRSLTLGEIAVFKQKLNDWKNTLPEPLQPKKLVFPLHLTLHVQYHQLVIAFTEVIIKSEYAGSPDILHLHAGKAPMTVLNEAKIMLETVIRLYYARHDFNFYDPWVAFALIAIGNMVIGDLAAASSHDPDIASGYRSTLVLAAQGLNKQGLNYHISRLLAIQLQKAMDPKDLQLVQTHTTAAYIGEDEQALIVEHSHSHWPIPGMARIDEDPEKKRLKNLIVGVDDLQI</sequence>
<dbReference type="GO" id="GO:0003677">
    <property type="term" value="F:DNA binding"/>
    <property type="evidence" value="ECO:0007669"/>
    <property type="project" value="InterPro"/>
</dbReference>
<dbReference type="AlphaFoldDB" id="A0A366S9S1"/>
<reference evidence="3 4" key="1">
    <citation type="submission" date="2018-06" db="EMBL/GenBank/DDBJ databases">
        <title>Fusarium incarnatum-equiseti species complex species 28.</title>
        <authorList>
            <person name="Gardiner D.M."/>
        </authorList>
    </citation>
    <scope>NUCLEOTIDE SEQUENCE [LARGE SCALE GENOMIC DNA]</scope>
    <source>
        <strain evidence="3 4">FIESC_28</strain>
    </source>
</reference>
<keyword evidence="1" id="KW-0539">Nucleus</keyword>
<dbReference type="CDD" id="cd12148">
    <property type="entry name" value="fungal_TF_MHR"/>
    <property type="match status" value="1"/>
</dbReference>
<evidence type="ECO:0000259" key="2">
    <source>
        <dbReference type="Pfam" id="PF04082"/>
    </source>
</evidence>
<dbReference type="Proteomes" id="UP000253153">
    <property type="component" value="Unassembled WGS sequence"/>
</dbReference>
<dbReference type="GO" id="GO:0008270">
    <property type="term" value="F:zinc ion binding"/>
    <property type="evidence" value="ECO:0007669"/>
    <property type="project" value="InterPro"/>
</dbReference>
<dbReference type="GeneID" id="41990542"/>
<evidence type="ECO:0000313" key="4">
    <source>
        <dbReference type="Proteomes" id="UP000253153"/>
    </source>
</evidence>
<dbReference type="PANTHER" id="PTHR47256:SF1">
    <property type="entry name" value="ZN(II)2CYS6 TRANSCRIPTION FACTOR (EUROFUNG)"/>
    <property type="match status" value="1"/>
</dbReference>
<accession>A0A366S9S1</accession>
<keyword evidence="4" id="KW-1185">Reference proteome</keyword>
<dbReference type="Pfam" id="PF04082">
    <property type="entry name" value="Fungal_trans"/>
    <property type="match status" value="1"/>
</dbReference>
<dbReference type="InterPro" id="IPR053187">
    <property type="entry name" value="Notoamide_regulator"/>
</dbReference>
<dbReference type="EMBL" id="QKXC01000030">
    <property type="protein sequence ID" value="RBR26067.1"/>
    <property type="molecule type" value="Genomic_DNA"/>
</dbReference>
<gene>
    <name evidence="3" type="ORF">FIESC28_01095</name>
</gene>
<dbReference type="GO" id="GO:0006351">
    <property type="term" value="P:DNA-templated transcription"/>
    <property type="evidence" value="ECO:0007669"/>
    <property type="project" value="InterPro"/>
</dbReference>
<organism evidence="3 4">
    <name type="scientific">Fusarium coffeatum</name>
    <dbReference type="NCBI Taxonomy" id="231269"/>
    <lineage>
        <taxon>Eukaryota</taxon>
        <taxon>Fungi</taxon>
        <taxon>Dikarya</taxon>
        <taxon>Ascomycota</taxon>
        <taxon>Pezizomycotina</taxon>
        <taxon>Sordariomycetes</taxon>
        <taxon>Hypocreomycetidae</taxon>
        <taxon>Hypocreales</taxon>
        <taxon>Nectriaceae</taxon>
        <taxon>Fusarium</taxon>
        <taxon>Fusarium incarnatum-equiseti species complex</taxon>
    </lineage>
</organism>
<evidence type="ECO:0000313" key="3">
    <source>
        <dbReference type="EMBL" id="RBR26067.1"/>
    </source>
</evidence>
<dbReference type="InterPro" id="IPR007219">
    <property type="entry name" value="XnlR_reg_dom"/>
</dbReference>
<comment type="caution">
    <text evidence="3">The sequence shown here is derived from an EMBL/GenBank/DDBJ whole genome shotgun (WGS) entry which is preliminary data.</text>
</comment>